<evidence type="ECO:0000256" key="4">
    <source>
        <dbReference type="ARBA" id="ARBA00022827"/>
    </source>
</evidence>
<dbReference type="InterPro" id="IPR051169">
    <property type="entry name" value="NADH-Q_oxidoreductase"/>
</dbReference>
<dbReference type="InterPro" id="IPR023753">
    <property type="entry name" value="FAD/NAD-binding_dom"/>
</dbReference>
<comment type="caution">
    <text evidence="7">The sequence shown here is derived from an EMBL/GenBank/DDBJ whole genome shotgun (WGS) entry which is preliminary data.</text>
</comment>
<protein>
    <submittedName>
        <fullName evidence="7">FAD-dependent oxidoreductase</fullName>
    </submittedName>
</protein>
<dbReference type="PROSITE" id="PS00626">
    <property type="entry name" value="RCC1_2"/>
    <property type="match status" value="1"/>
</dbReference>
<dbReference type="Gene3D" id="3.50.50.100">
    <property type="match status" value="1"/>
</dbReference>
<name>A0ABU5TQB6_9CYAN</name>
<feature type="domain" description="FAD/NAD(P)-binding" evidence="6">
    <location>
        <begin position="3"/>
        <end position="334"/>
    </location>
</feature>
<dbReference type="Proteomes" id="UP001301388">
    <property type="component" value="Unassembled WGS sequence"/>
</dbReference>
<dbReference type="EMBL" id="JAYGIE010000131">
    <property type="protein sequence ID" value="MEA5480535.1"/>
    <property type="molecule type" value="Genomic_DNA"/>
</dbReference>
<evidence type="ECO:0000256" key="1">
    <source>
        <dbReference type="ARBA" id="ARBA00001974"/>
    </source>
</evidence>
<dbReference type="InterPro" id="IPR036188">
    <property type="entry name" value="FAD/NAD-bd_sf"/>
</dbReference>
<evidence type="ECO:0000313" key="7">
    <source>
        <dbReference type="EMBL" id="MEA5480535.1"/>
    </source>
</evidence>
<evidence type="ECO:0000256" key="2">
    <source>
        <dbReference type="ARBA" id="ARBA00005272"/>
    </source>
</evidence>
<dbReference type="PANTHER" id="PTHR42913:SF9">
    <property type="entry name" value="SLR1591 PROTEIN"/>
    <property type="match status" value="1"/>
</dbReference>
<evidence type="ECO:0000259" key="6">
    <source>
        <dbReference type="Pfam" id="PF07992"/>
    </source>
</evidence>
<accession>A0ABU5TQB6</accession>
<sequence length="410" mass="45500">MKNLVLIGGGHSHAIALRLFGIYPLATDIRLTLITDVANAPYSGMLPGHILGYYSFQECHIDLVNLAKFAQADLIVDRAINLDLAHKQVLCQNHAPIDFDWLSIDIGSTPDSSAIVGVDQYTIAAKPVPQFLTHWQQFLTSLESAQTMPTDHPLRIGIVGGGAGGVELALTIKSRIEAILRSQGLSPMVLGTQLLEIHLFHRQATLMTGYPPNVGKRFEQILLNQGIYVHLSETVNFVKPDSDNLSEQYPLQTPKIIGCESGFTLLCDRIFWLTNAMAPSWIRDSGLSTDQKSFILINNKLQSISHPYIFATGDIASSISHPRPKAGVFAVHQGKPLFKNLQRISSGQPLLPFYPQKQHLSLIGTGYRIESSEKYLQAIIAWGGLCFGPSKLLWFWKESIDRQFMQQFRG</sequence>
<reference evidence="7 8" key="1">
    <citation type="submission" date="2023-12" db="EMBL/GenBank/DDBJ databases">
        <title>Baltic Sea Cyanobacteria.</title>
        <authorList>
            <person name="Delbaje E."/>
            <person name="Fewer D.P."/>
            <person name="Shishido T.K."/>
        </authorList>
    </citation>
    <scope>NUCLEOTIDE SEQUENCE [LARGE SCALE GENOMIC DNA]</scope>
    <source>
        <strain evidence="7 8">UHCC 0370</strain>
    </source>
</reference>
<proteinExistence type="inferred from homology"/>
<evidence type="ECO:0000313" key="8">
    <source>
        <dbReference type="Proteomes" id="UP001301388"/>
    </source>
</evidence>
<dbReference type="RefSeq" id="WP_323263503.1">
    <property type="nucleotide sequence ID" value="NZ_JAYGIE010000131.1"/>
</dbReference>
<dbReference type="InterPro" id="IPR017584">
    <property type="entry name" value="Pyridine_nucleo_diS_OxRdtase_N"/>
</dbReference>
<dbReference type="SUPFAM" id="SSF51905">
    <property type="entry name" value="FAD/NAD(P)-binding domain"/>
    <property type="match status" value="2"/>
</dbReference>
<organism evidence="7 8">
    <name type="scientific">Pseudanabaena galeata UHCC 0370</name>
    <dbReference type="NCBI Taxonomy" id="3110310"/>
    <lineage>
        <taxon>Bacteria</taxon>
        <taxon>Bacillati</taxon>
        <taxon>Cyanobacteriota</taxon>
        <taxon>Cyanophyceae</taxon>
        <taxon>Pseudanabaenales</taxon>
        <taxon>Pseudanabaenaceae</taxon>
        <taxon>Pseudanabaena</taxon>
    </lineage>
</organism>
<evidence type="ECO:0000256" key="3">
    <source>
        <dbReference type="ARBA" id="ARBA00022630"/>
    </source>
</evidence>
<keyword evidence="4" id="KW-0274">FAD</keyword>
<comment type="cofactor">
    <cofactor evidence="1">
        <name>FAD</name>
        <dbReference type="ChEBI" id="CHEBI:57692"/>
    </cofactor>
</comment>
<gene>
    <name evidence="7" type="ORF">VB774_23110</name>
</gene>
<keyword evidence="5" id="KW-0560">Oxidoreductase</keyword>
<keyword evidence="8" id="KW-1185">Reference proteome</keyword>
<dbReference type="NCBIfam" id="TIGR03169">
    <property type="entry name" value="Nterm_to_SelD"/>
    <property type="match status" value="1"/>
</dbReference>
<evidence type="ECO:0000256" key="5">
    <source>
        <dbReference type="ARBA" id="ARBA00023002"/>
    </source>
</evidence>
<dbReference type="InterPro" id="IPR000408">
    <property type="entry name" value="Reg_chr_condens"/>
</dbReference>
<dbReference type="PANTHER" id="PTHR42913">
    <property type="entry name" value="APOPTOSIS-INDUCING FACTOR 1"/>
    <property type="match status" value="1"/>
</dbReference>
<dbReference type="Pfam" id="PF07992">
    <property type="entry name" value="Pyr_redox_2"/>
    <property type="match status" value="1"/>
</dbReference>
<keyword evidence="3" id="KW-0285">Flavoprotein</keyword>
<comment type="similarity">
    <text evidence="2">Belongs to the NADH dehydrogenase family.</text>
</comment>